<dbReference type="RefSeq" id="WP_125431938.1">
    <property type="nucleotide sequence ID" value="NZ_RWIS01000010.1"/>
</dbReference>
<accession>A0A428JD87</accession>
<gene>
    <name evidence="2" type="ORF">EI290_14690</name>
</gene>
<keyword evidence="1" id="KW-0732">Signal</keyword>
<keyword evidence="3" id="KW-1185">Reference proteome</keyword>
<dbReference type="EMBL" id="RWIS01000010">
    <property type="protein sequence ID" value="RSK30101.1"/>
    <property type="molecule type" value="Genomic_DNA"/>
</dbReference>
<evidence type="ECO:0000313" key="3">
    <source>
        <dbReference type="Proteomes" id="UP000280066"/>
    </source>
</evidence>
<name>A0A428JD87_9BACT</name>
<feature type="signal peptide" evidence="1">
    <location>
        <begin position="1"/>
        <end position="19"/>
    </location>
</feature>
<reference evidence="2 3" key="1">
    <citation type="submission" date="2018-12" db="EMBL/GenBank/DDBJ databases">
        <authorList>
            <person name="Feng G."/>
            <person name="Zhu H."/>
        </authorList>
    </citation>
    <scope>NUCLEOTIDE SEQUENCE [LARGE SCALE GENOMIC DNA]</scope>
    <source>
        <strain evidence="2 3">9PBR-2</strain>
    </source>
</reference>
<evidence type="ECO:0000256" key="1">
    <source>
        <dbReference type="SAM" id="SignalP"/>
    </source>
</evidence>
<dbReference type="Proteomes" id="UP000280066">
    <property type="component" value="Unassembled WGS sequence"/>
</dbReference>
<dbReference type="OrthoDB" id="887286at2"/>
<dbReference type="AlphaFoldDB" id="A0A428JD87"/>
<proteinExistence type="predicted"/>
<sequence length="134" mass="14742">MKQTVLTASLLIALVAAQATPTSRPAPRKVGKLSKLTKLSSRETAELSTRSLQLTCYLTDILRLSGKQAAEVRRATLLELQQGGQDSKQAATTYNAALLRILTSGQYSTFRWLEERQPVANLLQSPFTIEPARQ</sequence>
<protein>
    <submittedName>
        <fullName evidence="2">Uncharacterized protein</fullName>
    </submittedName>
</protein>
<organism evidence="2 3">
    <name type="scientific">Hymenobacter metallilatus</name>
    <dbReference type="NCBI Taxonomy" id="2493666"/>
    <lineage>
        <taxon>Bacteria</taxon>
        <taxon>Pseudomonadati</taxon>
        <taxon>Bacteroidota</taxon>
        <taxon>Cytophagia</taxon>
        <taxon>Cytophagales</taxon>
        <taxon>Hymenobacteraceae</taxon>
        <taxon>Hymenobacter</taxon>
    </lineage>
</organism>
<comment type="caution">
    <text evidence="2">The sequence shown here is derived from an EMBL/GenBank/DDBJ whole genome shotgun (WGS) entry which is preliminary data.</text>
</comment>
<feature type="chain" id="PRO_5019155438" evidence="1">
    <location>
        <begin position="20"/>
        <end position="134"/>
    </location>
</feature>
<evidence type="ECO:0000313" key="2">
    <source>
        <dbReference type="EMBL" id="RSK30101.1"/>
    </source>
</evidence>